<evidence type="ECO:0000313" key="8">
    <source>
        <dbReference type="Proteomes" id="UP000010164"/>
    </source>
</evidence>
<evidence type="ECO:0000256" key="4">
    <source>
        <dbReference type="ARBA" id="ARBA00022980"/>
    </source>
</evidence>
<dbReference type="PANTHER" id="PTHR11620">
    <property type="entry name" value="60S RIBOSOMAL PROTEIN L23A"/>
    <property type="match status" value="1"/>
</dbReference>
<evidence type="ECO:0000256" key="3">
    <source>
        <dbReference type="ARBA" id="ARBA00022884"/>
    </source>
</evidence>
<gene>
    <name evidence="6 7" type="primary">rplW</name>
    <name evidence="7" type="ORF">A11A3_08335</name>
</gene>
<evidence type="ECO:0000256" key="5">
    <source>
        <dbReference type="ARBA" id="ARBA00023274"/>
    </source>
</evidence>
<dbReference type="PATRIC" id="fig|1177179.3.peg.1665"/>
<dbReference type="Proteomes" id="UP000010164">
    <property type="component" value="Unassembled WGS sequence"/>
</dbReference>
<proteinExistence type="inferred from homology"/>
<dbReference type="InterPro" id="IPR012678">
    <property type="entry name" value="Ribosomal_uL23/eL15/eS24_sf"/>
</dbReference>
<comment type="similarity">
    <text evidence="1 6">Belongs to the universal ribosomal protein uL23 family.</text>
</comment>
<keyword evidence="8" id="KW-1185">Reference proteome</keyword>
<dbReference type="OrthoDB" id="9793353at2"/>
<dbReference type="FunFam" id="3.30.70.330:FF:000001">
    <property type="entry name" value="50S ribosomal protein L23"/>
    <property type="match status" value="1"/>
</dbReference>
<keyword evidence="3 6" id="KW-0694">RNA-binding</keyword>
<dbReference type="GO" id="GO:0019843">
    <property type="term" value="F:rRNA binding"/>
    <property type="evidence" value="ECO:0007669"/>
    <property type="project" value="UniProtKB-UniRule"/>
</dbReference>
<dbReference type="EMBL" id="AMRJ01000011">
    <property type="protein sequence ID" value="EKF74414.1"/>
    <property type="molecule type" value="Genomic_DNA"/>
</dbReference>
<keyword evidence="5 6" id="KW-0687">Ribonucleoprotein</keyword>
<dbReference type="AlphaFoldDB" id="L0WBQ9"/>
<comment type="subunit">
    <text evidence="6">Part of the 50S ribosomal subunit. Contacts protein L29, and trigger factor when it is bound to the ribosome.</text>
</comment>
<dbReference type="NCBIfam" id="NF004358">
    <property type="entry name" value="PRK05738.1-1"/>
    <property type="match status" value="1"/>
</dbReference>
<name>L0WBQ9_9GAMM</name>
<dbReference type="STRING" id="1177179.A11A3_08335"/>
<comment type="caution">
    <text evidence="7">The sequence shown here is derived from an EMBL/GenBank/DDBJ whole genome shotgun (WGS) entry which is preliminary data.</text>
</comment>
<reference evidence="7 8" key="1">
    <citation type="journal article" date="2012" name="J. Bacteriol.">
        <title>Genome Sequence of the Alkane-Degrading Bacterium Alcanivorax hongdengensis Type Strain A-11-3.</title>
        <authorList>
            <person name="Lai Q."/>
            <person name="Shao Z."/>
        </authorList>
    </citation>
    <scope>NUCLEOTIDE SEQUENCE [LARGE SCALE GENOMIC DNA]</scope>
    <source>
        <strain evidence="7 8">A-11-3</strain>
    </source>
</reference>
<organism evidence="7 8">
    <name type="scientific">Alcanivorax hongdengensis A-11-3</name>
    <dbReference type="NCBI Taxonomy" id="1177179"/>
    <lineage>
        <taxon>Bacteria</taxon>
        <taxon>Pseudomonadati</taxon>
        <taxon>Pseudomonadota</taxon>
        <taxon>Gammaproteobacteria</taxon>
        <taxon>Oceanospirillales</taxon>
        <taxon>Alcanivoracaceae</taxon>
        <taxon>Alcanivorax</taxon>
    </lineage>
</organism>
<evidence type="ECO:0000256" key="1">
    <source>
        <dbReference type="ARBA" id="ARBA00006700"/>
    </source>
</evidence>
<sequence>MSSSKERILKVLLAPHVSEKATNEAEQNGTVVFKVAKDANKLEIKKAVESLFDVKVVGVRTTNVKGKSKFFGRVAGKRSDWKKAYVSLAEGQDIDFLGAE</sequence>
<dbReference type="NCBIfam" id="NF004363">
    <property type="entry name" value="PRK05738.2-4"/>
    <property type="match status" value="1"/>
</dbReference>
<keyword evidence="2 6" id="KW-0699">rRNA-binding</keyword>
<dbReference type="GO" id="GO:0006412">
    <property type="term" value="P:translation"/>
    <property type="evidence" value="ECO:0007669"/>
    <property type="project" value="UniProtKB-UniRule"/>
</dbReference>
<dbReference type="Pfam" id="PF00276">
    <property type="entry name" value="Ribosomal_L23"/>
    <property type="match status" value="1"/>
</dbReference>
<comment type="function">
    <text evidence="6">One of the early assembly proteins it binds 23S rRNA. One of the proteins that surrounds the polypeptide exit tunnel on the outside of the ribosome. Forms the main docking site for trigger factor binding to the ribosome.</text>
</comment>
<dbReference type="SUPFAM" id="SSF54189">
    <property type="entry name" value="Ribosomal proteins S24e, L23 and L15e"/>
    <property type="match status" value="1"/>
</dbReference>
<dbReference type="GO" id="GO:0005840">
    <property type="term" value="C:ribosome"/>
    <property type="evidence" value="ECO:0007669"/>
    <property type="project" value="UniProtKB-KW"/>
</dbReference>
<accession>L0WBQ9</accession>
<dbReference type="Gene3D" id="3.30.70.330">
    <property type="match status" value="1"/>
</dbReference>
<dbReference type="InterPro" id="IPR013025">
    <property type="entry name" value="Ribosomal_uL23-like"/>
</dbReference>
<protein>
    <recommendedName>
        <fullName evidence="6">Large ribosomal subunit protein uL23</fullName>
    </recommendedName>
</protein>
<dbReference type="GO" id="GO:0003735">
    <property type="term" value="F:structural constituent of ribosome"/>
    <property type="evidence" value="ECO:0007669"/>
    <property type="project" value="InterPro"/>
</dbReference>
<dbReference type="RefSeq" id="WP_008928846.1">
    <property type="nucleotide sequence ID" value="NZ_AMRJ01000011.1"/>
</dbReference>
<evidence type="ECO:0000256" key="6">
    <source>
        <dbReference type="HAMAP-Rule" id="MF_01369"/>
    </source>
</evidence>
<evidence type="ECO:0000313" key="7">
    <source>
        <dbReference type="EMBL" id="EKF74414.1"/>
    </source>
</evidence>
<keyword evidence="4 6" id="KW-0689">Ribosomal protein</keyword>
<evidence type="ECO:0000256" key="2">
    <source>
        <dbReference type="ARBA" id="ARBA00022730"/>
    </source>
</evidence>
<dbReference type="NCBIfam" id="NF004359">
    <property type="entry name" value="PRK05738.1-3"/>
    <property type="match status" value="1"/>
</dbReference>
<dbReference type="GO" id="GO:1990904">
    <property type="term" value="C:ribonucleoprotein complex"/>
    <property type="evidence" value="ECO:0007669"/>
    <property type="project" value="UniProtKB-KW"/>
</dbReference>
<dbReference type="InterPro" id="IPR012677">
    <property type="entry name" value="Nucleotide-bd_a/b_plait_sf"/>
</dbReference>
<dbReference type="HAMAP" id="MF_01369_B">
    <property type="entry name" value="Ribosomal_uL23_B"/>
    <property type="match status" value="1"/>
</dbReference>
<dbReference type="eggNOG" id="COG0089">
    <property type="taxonomic scope" value="Bacteria"/>
</dbReference>